<dbReference type="EMBL" id="FZNR01000021">
    <property type="protein sequence ID" value="SNS68456.1"/>
    <property type="molecule type" value="Genomic_DNA"/>
</dbReference>
<evidence type="ECO:0000259" key="3">
    <source>
        <dbReference type="PROSITE" id="PS51677"/>
    </source>
</evidence>
<feature type="domain" description="NodB homology" evidence="3">
    <location>
        <begin position="106"/>
        <end position="283"/>
    </location>
</feature>
<feature type="chain" id="PRO_5012692454" evidence="2">
    <location>
        <begin position="28"/>
        <end position="283"/>
    </location>
</feature>
<proteinExistence type="predicted"/>
<dbReference type="GO" id="GO:0016810">
    <property type="term" value="F:hydrolase activity, acting on carbon-nitrogen (but not peptide) bonds"/>
    <property type="evidence" value="ECO:0007669"/>
    <property type="project" value="InterPro"/>
</dbReference>
<evidence type="ECO:0000313" key="5">
    <source>
        <dbReference type="Proteomes" id="UP000198415"/>
    </source>
</evidence>
<feature type="region of interest" description="Disordered" evidence="1">
    <location>
        <begin position="27"/>
        <end position="56"/>
    </location>
</feature>
<keyword evidence="5" id="KW-1185">Reference proteome</keyword>
<dbReference type="RefSeq" id="WP_089297726.1">
    <property type="nucleotide sequence ID" value="NZ_BOMU01000096.1"/>
</dbReference>
<feature type="signal peptide" evidence="2">
    <location>
        <begin position="1"/>
        <end position="27"/>
    </location>
</feature>
<dbReference type="CDD" id="cd10917">
    <property type="entry name" value="CE4_NodB_like_6s_7s"/>
    <property type="match status" value="1"/>
</dbReference>
<organism evidence="4 5">
    <name type="scientific">Actinoplanes regularis</name>
    <dbReference type="NCBI Taxonomy" id="52697"/>
    <lineage>
        <taxon>Bacteria</taxon>
        <taxon>Bacillati</taxon>
        <taxon>Actinomycetota</taxon>
        <taxon>Actinomycetes</taxon>
        <taxon>Micromonosporales</taxon>
        <taxon>Micromonosporaceae</taxon>
        <taxon>Actinoplanes</taxon>
    </lineage>
</organism>
<dbReference type="OrthoDB" id="3373088at2"/>
<keyword evidence="2" id="KW-0732">Signal</keyword>
<evidence type="ECO:0000256" key="2">
    <source>
        <dbReference type="SAM" id="SignalP"/>
    </source>
</evidence>
<dbReference type="InterPro" id="IPR002509">
    <property type="entry name" value="NODB_dom"/>
</dbReference>
<dbReference type="PROSITE" id="PS51257">
    <property type="entry name" value="PROKAR_LIPOPROTEIN"/>
    <property type="match status" value="1"/>
</dbReference>
<dbReference type="GO" id="GO:0005975">
    <property type="term" value="P:carbohydrate metabolic process"/>
    <property type="evidence" value="ECO:0007669"/>
    <property type="project" value="InterPro"/>
</dbReference>
<dbReference type="SUPFAM" id="SSF88713">
    <property type="entry name" value="Glycoside hydrolase/deacetylase"/>
    <property type="match status" value="1"/>
</dbReference>
<dbReference type="Gene3D" id="3.20.20.370">
    <property type="entry name" value="Glycoside hydrolase/deacetylase"/>
    <property type="match status" value="1"/>
</dbReference>
<evidence type="ECO:0000313" key="4">
    <source>
        <dbReference type="EMBL" id="SNS68456.1"/>
    </source>
</evidence>
<sequence length="283" mass="29974">MTTSRLSRAVATGVLLTILAGCGGPTAGTTSPPSAGASQPVAPPSTAPITESVTTPPPTEAAALAALPAKLRSRVPRFAPPPAPAKVTLPKGDKAPNFTRIPTTEKIAFITIDDGWEKNPLALQLFQAANVPVTLFLEVDAVKSDPGYFIPMQAAGVTIQNHTISHPTMTRLSYEGQKRQICGGADRLAKLFGPRPTLFRPPGGAFNGTTLRAAKACGMKASFTWTQTTDHGIVFFQGPTRVVQPGDIILMHFRPRFVDDFLAVLNAIDKAGLTPARLEDYIP</sequence>
<feature type="compositionally biased region" description="Polar residues" evidence="1">
    <location>
        <begin position="27"/>
        <end position="37"/>
    </location>
</feature>
<dbReference type="InterPro" id="IPR050248">
    <property type="entry name" value="Polysacc_deacetylase_ArnD"/>
</dbReference>
<dbReference type="AlphaFoldDB" id="A0A239GGM1"/>
<dbReference type="PROSITE" id="PS51677">
    <property type="entry name" value="NODB"/>
    <property type="match status" value="1"/>
</dbReference>
<dbReference type="Pfam" id="PF01522">
    <property type="entry name" value="Polysacc_deac_1"/>
    <property type="match status" value="1"/>
</dbReference>
<dbReference type="PANTHER" id="PTHR10587:SF134">
    <property type="entry name" value="SECRETED PROTEIN"/>
    <property type="match status" value="1"/>
</dbReference>
<name>A0A239GGM1_9ACTN</name>
<feature type="region of interest" description="Disordered" evidence="1">
    <location>
        <begin position="75"/>
        <end position="97"/>
    </location>
</feature>
<reference evidence="4 5" key="1">
    <citation type="submission" date="2017-06" db="EMBL/GenBank/DDBJ databases">
        <authorList>
            <person name="Kim H.J."/>
            <person name="Triplett B.A."/>
        </authorList>
    </citation>
    <scope>NUCLEOTIDE SEQUENCE [LARGE SCALE GENOMIC DNA]</scope>
    <source>
        <strain evidence="4 5">DSM 43151</strain>
    </source>
</reference>
<protein>
    <submittedName>
        <fullName evidence="4">Peptidoglycan/xylan/chitin deacetylase, PgdA/CDA1 family</fullName>
    </submittedName>
</protein>
<gene>
    <name evidence="4" type="ORF">SAMN06264365_12128</name>
</gene>
<dbReference type="PANTHER" id="PTHR10587">
    <property type="entry name" value="GLYCOSYL TRANSFERASE-RELATED"/>
    <property type="match status" value="1"/>
</dbReference>
<accession>A0A239GGM1</accession>
<dbReference type="Proteomes" id="UP000198415">
    <property type="component" value="Unassembled WGS sequence"/>
</dbReference>
<evidence type="ECO:0000256" key="1">
    <source>
        <dbReference type="SAM" id="MobiDB-lite"/>
    </source>
</evidence>
<dbReference type="InterPro" id="IPR011330">
    <property type="entry name" value="Glyco_hydro/deAcase_b/a-brl"/>
</dbReference>